<comment type="caution">
    <text evidence="2">The sequence shown here is derived from an EMBL/GenBank/DDBJ whole genome shotgun (WGS) entry which is preliminary data.</text>
</comment>
<evidence type="ECO:0000313" key="3">
    <source>
        <dbReference type="Proteomes" id="UP001642464"/>
    </source>
</evidence>
<dbReference type="EMBL" id="CAXAMM010030557">
    <property type="protein sequence ID" value="CAK9066661.1"/>
    <property type="molecule type" value="Genomic_DNA"/>
</dbReference>
<dbReference type="Proteomes" id="UP001642464">
    <property type="component" value="Unassembled WGS sequence"/>
</dbReference>
<protein>
    <submittedName>
        <fullName evidence="2">Uncharacterized protein</fullName>
    </submittedName>
</protein>
<accession>A0ABP0NSU0</accession>
<evidence type="ECO:0000313" key="2">
    <source>
        <dbReference type="EMBL" id="CAK9066661.1"/>
    </source>
</evidence>
<name>A0ABP0NSU0_9DINO</name>
<organism evidence="2 3">
    <name type="scientific">Durusdinium trenchii</name>
    <dbReference type="NCBI Taxonomy" id="1381693"/>
    <lineage>
        <taxon>Eukaryota</taxon>
        <taxon>Sar</taxon>
        <taxon>Alveolata</taxon>
        <taxon>Dinophyceae</taxon>
        <taxon>Suessiales</taxon>
        <taxon>Symbiodiniaceae</taxon>
        <taxon>Durusdinium</taxon>
    </lineage>
</organism>
<feature type="transmembrane region" description="Helical" evidence="1">
    <location>
        <begin position="12"/>
        <end position="35"/>
    </location>
</feature>
<feature type="transmembrane region" description="Helical" evidence="1">
    <location>
        <begin position="116"/>
        <end position="139"/>
    </location>
</feature>
<sequence>MATAPLEAREVVQVVGTLVTLWCLALLALHLTAAPDASNFWGTLPSAWDHPEPNYLVSAAIGEFWSVLTTIPVAGALLFYEGCRFQYGRKVMLIYGLTCCMYSLACSAHLTLQRHVFATTVTAVMSNALLTFVMFSHVVHKALQSLLLRGLVVLVAETLLVTTVACLPYMIKNGGVWTLFVVQAPGVFLATGLAMWMALRSTTSEEKTTYRLVSGSGMLLSSAMVLSLVECLIGFEWGFWSGLWGFPYLHVAIHLLEQFGIYVFGVGVAALEVLLLRPKEFQHVEVRSLGKLSYLYCELKSTSPLLPAQEPPRETARGEAAAPEVVKFVNGQVEEPRRALAPLEVERARKIHLRKRTQSPGVAALRPVPK</sequence>
<feature type="transmembrane region" description="Helical" evidence="1">
    <location>
        <begin position="177"/>
        <end position="199"/>
    </location>
</feature>
<feature type="transmembrane region" description="Helical" evidence="1">
    <location>
        <begin position="259"/>
        <end position="277"/>
    </location>
</feature>
<evidence type="ECO:0000256" key="1">
    <source>
        <dbReference type="SAM" id="Phobius"/>
    </source>
</evidence>
<reference evidence="2 3" key="1">
    <citation type="submission" date="2024-02" db="EMBL/GenBank/DDBJ databases">
        <authorList>
            <person name="Chen Y."/>
            <person name="Shah S."/>
            <person name="Dougan E. K."/>
            <person name="Thang M."/>
            <person name="Chan C."/>
        </authorList>
    </citation>
    <scope>NUCLEOTIDE SEQUENCE [LARGE SCALE GENOMIC DNA]</scope>
</reference>
<feature type="transmembrane region" description="Helical" evidence="1">
    <location>
        <begin position="146"/>
        <end position="171"/>
    </location>
</feature>
<gene>
    <name evidence="2" type="ORF">SCF082_LOCUS33893</name>
</gene>
<keyword evidence="1" id="KW-0472">Membrane</keyword>
<feature type="transmembrane region" description="Helical" evidence="1">
    <location>
        <begin position="92"/>
        <end position="110"/>
    </location>
</feature>
<proteinExistence type="predicted"/>
<feature type="transmembrane region" description="Helical" evidence="1">
    <location>
        <begin position="219"/>
        <end position="239"/>
    </location>
</feature>
<keyword evidence="3" id="KW-1185">Reference proteome</keyword>
<keyword evidence="1" id="KW-1133">Transmembrane helix</keyword>
<feature type="transmembrane region" description="Helical" evidence="1">
    <location>
        <begin position="55"/>
        <end position="80"/>
    </location>
</feature>
<keyword evidence="1" id="KW-0812">Transmembrane</keyword>